<evidence type="ECO:0000256" key="3">
    <source>
        <dbReference type="ARBA" id="ARBA00022448"/>
    </source>
</evidence>
<name>A0A378XGK0_9BURK</name>
<evidence type="ECO:0000259" key="11">
    <source>
        <dbReference type="PROSITE" id="PS50928"/>
    </source>
</evidence>
<feature type="domain" description="ABC transmembrane type-1" evidence="11">
    <location>
        <begin position="26"/>
        <end position="221"/>
    </location>
</feature>
<dbReference type="STRING" id="1122619.GCA_000373745_00584"/>
<dbReference type="EMBL" id="CP065725">
    <property type="protein sequence ID" value="QPT39081.1"/>
    <property type="molecule type" value="Genomic_DNA"/>
</dbReference>
<accession>A0A378XGK0</accession>
<dbReference type="SUPFAM" id="SSF161098">
    <property type="entry name" value="MetI-like"/>
    <property type="match status" value="1"/>
</dbReference>
<evidence type="ECO:0000313" key="12">
    <source>
        <dbReference type="EMBL" id="QPT39081.1"/>
    </source>
</evidence>
<dbReference type="NCBIfam" id="NF011651">
    <property type="entry name" value="PRK15069.1"/>
    <property type="match status" value="1"/>
</dbReference>
<comment type="subcellular location">
    <subcellularLocation>
        <location evidence="1">Cell inner membrane</location>
        <topology evidence="1">Multi-pass membrane protein</topology>
    </subcellularLocation>
    <subcellularLocation>
        <location evidence="10">Cell membrane</location>
        <topology evidence="10">Multi-pass membrane protein</topology>
    </subcellularLocation>
</comment>
<dbReference type="AlphaFoldDB" id="A0A378XGK0"/>
<feature type="transmembrane region" description="Helical" evidence="10">
    <location>
        <begin position="96"/>
        <end position="114"/>
    </location>
</feature>
<keyword evidence="7 10" id="KW-0472">Membrane</keyword>
<dbReference type="PROSITE" id="PS50928">
    <property type="entry name" value="ABC_TM1"/>
    <property type="match status" value="1"/>
</dbReference>
<dbReference type="GO" id="GO:0022857">
    <property type="term" value="F:transmembrane transporter activity"/>
    <property type="evidence" value="ECO:0007669"/>
    <property type="project" value="InterPro"/>
</dbReference>
<keyword evidence="15" id="KW-1185">Reference proteome</keyword>
<feature type="transmembrane region" description="Helical" evidence="10">
    <location>
        <begin position="165"/>
        <end position="183"/>
    </location>
</feature>
<dbReference type="InterPro" id="IPR035906">
    <property type="entry name" value="MetI-like_sf"/>
</dbReference>
<dbReference type="PANTHER" id="PTHR30450">
    <property type="entry name" value="ABC TRANSPORTER PERMEASE"/>
    <property type="match status" value="1"/>
</dbReference>
<feature type="transmembrane region" description="Helical" evidence="10">
    <location>
        <begin position="62"/>
        <end position="84"/>
    </location>
</feature>
<dbReference type="InterPro" id="IPR010065">
    <property type="entry name" value="AA_ABC_transptr_permease_3TM"/>
</dbReference>
<dbReference type="GO" id="GO:0006865">
    <property type="term" value="P:amino acid transport"/>
    <property type="evidence" value="ECO:0007669"/>
    <property type="project" value="TreeGrafter"/>
</dbReference>
<evidence type="ECO:0000256" key="8">
    <source>
        <dbReference type="ARBA" id="ARBA00039779"/>
    </source>
</evidence>
<dbReference type="Pfam" id="PF00528">
    <property type="entry name" value="BPD_transp_1"/>
    <property type="match status" value="1"/>
</dbReference>
<dbReference type="Proteomes" id="UP000594903">
    <property type="component" value="Chromosome"/>
</dbReference>
<evidence type="ECO:0000256" key="2">
    <source>
        <dbReference type="ARBA" id="ARBA00010072"/>
    </source>
</evidence>
<dbReference type="EMBL" id="UGSB01000001">
    <property type="protein sequence ID" value="SUA54734.1"/>
    <property type="molecule type" value="Genomic_DNA"/>
</dbReference>
<evidence type="ECO:0000256" key="10">
    <source>
        <dbReference type="RuleBase" id="RU363032"/>
    </source>
</evidence>
<feature type="transmembrane region" description="Helical" evidence="10">
    <location>
        <begin position="203"/>
        <end position="224"/>
    </location>
</feature>
<evidence type="ECO:0000256" key="5">
    <source>
        <dbReference type="ARBA" id="ARBA00022692"/>
    </source>
</evidence>
<comment type="subunit">
    <text evidence="9">The HisPMQJ complex is composed of two ATP-binding proteins (HisP), two transmembrane proteins (HisM and HisQ) and a solute-binding protein (HisJ). The HisPMQ-ArgT complex is composed of two ATP-binding proteins (HisP), two transmembrane proteins (HisM and HisQ) and a solute-binding protein (ArgT).</text>
</comment>
<gene>
    <name evidence="13" type="primary">hisM_2</name>
    <name evidence="12" type="synonym">hisM</name>
    <name evidence="12" type="ORF">I6G29_07685</name>
    <name evidence="13" type="ORF">NCTC11997_01598</name>
</gene>
<evidence type="ECO:0000256" key="1">
    <source>
        <dbReference type="ARBA" id="ARBA00004429"/>
    </source>
</evidence>
<protein>
    <recommendedName>
        <fullName evidence="8">Histidine/lysine/arginine/ornithine transport system permease protein HisM</fullName>
    </recommendedName>
</protein>
<evidence type="ECO:0000313" key="15">
    <source>
        <dbReference type="Proteomes" id="UP000594903"/>
    </source>
</evidence>
<feature type="transmembrane region" description="Helical" evidence="10">
    <location>
        <begin position="28"/>
        <end position="50"/>
    </location>
</feature>
<reference evidence="12 15" key="2">
    <citation type="submission" date="2020-12" db="EMBL/GenBank/DDBJ databases">
        <title>FDA dAtabase for Regulatory Grade micrObial Sequences (FDA-ARGOS): Supporting development and validation of Infectious Disease Dx tests.</title>
        <authorList>
            <person name="Sproer C."/>
            <person name="Gronow S."/>
            <person name="Severitt S."/>
            <person name="Schroder I."/>
            <person name="Tallon L."/>
            <person name="Sadzewicz L."/>
            <person name="Zhao X."/>
            <person name="Boylan J."/>
            <person name="Ott S."/>
            <person name="Bowen H."/>
            <person name="Vavikolanu K."/>
            <person name="Mehta A."/>
            <person name="Aluvathingal J."/>
            <person name="Nadendla S."/>
            <person name="Lowell S."/>
            <person name="Myers T."/>
            <person name="Yan Y."/>
            <person name="Sichtig H."/>
        </authorList>
    </citation>
    <scope>NUCLEOTIDE SEQUENCE [LARGE SCALE GENOMIC DNA]</scope>
    <source>
        <strain evidence="12 15">FDAARGOS_872</strain>
    </source>
</reference>
<dbReference type="RefSeq" id="WP_018573758.1">
    <property type="nucleotide sequence ID" value="NZ_CP065725.1"/>
</dbReference>
<keyword evidence="3 10" id="KW-0813">Transport</keyword>
<evidence type="ECO:0000313" key="14">
    <source>
        <dbReference type="Proteomes" id="UP000254603"/>
    </source>
</evidence>
<dbReference type="InterPro" id="IPR051322">
    <property type="entry name" value="AA_ABC_Transporter_Permease"/>
</dbReference>
<keyword evidence="4" id="KW-1003">Cell membrane</keyword>
<dbReference type="OrthoDB" id="7026155at2"/>
<keyword evidence="5 10" id="KW-0812">Transmembrane</keyword>
<evidence type="ECO:0000256" key="6">
    <source>
        <dbReference type="ARBA" id="ARBA00022989"/>
    </source>
</evidence>
<dbReference type="PANTHER" id="PTHR30450:SF5">
    <property type="entry name" value="HISTIDINE TRANSPORT SYSTEM PERMEASE PROTEIN HISM"/>
    <property type="match status" value="1"/>
</dbReference>
<keyword evidence="6 10" id="KW-1133">Transmembrane helix</keyword>
<dbReference type="Proteomes" id="UP000254603">
    <property type="component" value="Unassembled WGS sequence"/>
</dbReference>
<dbReference type="GO" id="GO:0043190">
    <property type="term" value="C:ATP-binding cassette (ABC) transporter complex"/>
    <property type="evidence" value="ECO:0007669"/>
    <property type="project" value="InterPro"/>
</dbReference>
<reference evidence="13 14" key="1">
    <citation type="submission" date="2018-06" db="EMBL/GenBank/DDBJ databases">
        <authorList>
            <consortium name="Pathogen Informatics"/>
            <person name="Doyle S."/>
        </authorList>
    </citation>
    <scope>NUCLEOTIDE SEQUENCE [LARGE SCALE GENOMIC DNA]</scope>
    <source>
        <strain evidence="13 14">NCTC11997</strain>
    </source>
</reference>
<dbReference type="NCBIfam" id="TIGR01726">
    <property type="entry name" value="HEQRo_perm_3TM"/>
    <property type="match status" value="1"/>
</dbReference>
<proteinExistence type="inferred from homology"/>
<dbReference type="InterPro" id="IPR000515">
    <property type="entry name" value="MetI-like"/>
</dbReference>
<organism evidence="13 14">
    <name type="scientific">Oligella ureolytica</name>
    <dbReference type="NCBI Taxonomy" id="90244"/>
    <lineage>
        <taxon>Bacteria</taxon>
        <taxon>Pseudomonadati</taxon>
        <taxon>Pseudomonadota</taxon>
        <taxon>Betaproteobacteria</taxon>
        <taxon>Burkholderiales</taxon>
        <taxon>Alcaligenaceae</taxon>
        <taxon>Oligella</taxon>
    </lineage>
</organism>
<evidence type="ECO:0000256" key="9">
    <source>
        <dbReference type="ARBA" id="ARBA00046835"/>
    </source>
</evidence>
<sequence>MDRFLDIWQEYWSAYLFWDGFEVSGLAVTLWILVLSLLFGFVLSVLLAIGRTSKNRLIKGPIWLFTYVFRGTPFYIQLLLIYSGLMSLEVVQGTPLLRHFFINGYYCVILALTLNTTAYTTEMFAGYIRTTNKGEIEAALAYGMSKWQIYTRIIIPSMLRRAIPAYSNEVILMLHTTSLAFAATVPDILKVARDAYAATYQAFIAYGIAALVYMVVAFVIVAVFRKVEKRALAYLVVSSKNDKQVVKNV</sequence>
<dbReference type="CDD" id="cd06261">
    <property type="entry name" value="TM_PBP2"/>
    <property type="match status" value="1"/>
</dbReference>
<comment type="similarity">
    <text evidence="2">Belongs to the binding-protein-dependent transport system permease family. HisMQ subfamily.</text>
</comment>
<evidence type="ECO:0000256" key="7">
    <source>
        <dbReference type="ARBA" id="ARBA00023136"/>
    </source>
</evidence>
<dbReference type="Gene3D" id="1.10.3720.10">
    <property type="entry name" value="MetI-like"/>
    <property type="match status" value="1"/>
</dbReference>
<evidence type="ECO:0000256" key="4">
    <source>
        <dbReference type="ARBA" id="ARBA00022475"/>
    </source>
</evidence>
<evidence type="ECO:0000313" key="13">
    <source>
        <dbReference type="EMBL" id="SUA54734.1"/>
    </source>
</evidence>